<dbReference type="PANTHER" id="PTHR43301:SF3">
    <property type="entry name" value="ARABINAN ENDO-1,5-ALPHA-L-ARABINOSIDASE A-RELATED"/>
    <property type="match status" value="1"/>
</dbReference>
<accession>A0A4Y8L912</accession>
<dbReference type="AlphaFoldDB" id="A0A4Y8L912"/>
<proteinExistence type="predicted"/>
<sequence length="354" mass="40934">MNRLLKLIILSYLLISVGLIKAQNSDKVPKENELKAYLMIYFKDDTHSLYMALSSDGYSFTDINNGKPVIGGDTIAQQKGIRDPYIMRGPDNNFYLTMTDLHIFGQKQGYRDTEWERDGKEFGWGNNKGFVLMKSTDLINWSRSNLSISDAFLGWENIGCAWAPEMIYDENRDRIMLYFTLRIKNGLNQLFYTYLNKEFTGIETEPKLLFQYPKYNKSYIDADITKVGNKYHMFYVAHDGTAGIKQAISDSIHTGYAYDPAWYDPESKACEAPNVWKRIGEDKWVLMYDIYGVNPHNFGFSETTDFINFTDLGHFNGDIMKATNFTSPKHGAVIHLTKKEAEQLAKHWQLEMKF</sequence>
<reference evidence="1 2" key="1">
    <citation type="submission" date="2019-03" db="EMBL/GenBank/DDBJ databases">
        <title>San Antonio Military Medical Center submission to MRSN (WRAIR), pending publication.</title>
        <authorList>
            <person name="Blyth D.M."/>
            <person name="Mccarthy S.L."/>
            <person name="Schall S.E."/>
            <person name="Stam J.A."/>
            <person name="Ong A.C."/>
            <person name="Mcgann P.T."/>
        </authorList>
    </citation>
    <scope>NUCLEOTIDE SEQUENCE [LARGE SCALE GENOMIC DNA]</scope>
    <source>
        <strain evidence="1 2">MRSN571793</strain>
    </source>
</reference>
<dbReference type="InterPro" id="IPR023296">
    <property type="entry name" value="Glyco_hydro_beta-prop_sf"/>
</dbReference>
<keyword evidence="2" id="KW-1185">Reference proteome</keyword>
<dbReference type="Gene3D" id="2.115.10.20">
    <property type="entry name" value="Glycosyl hydrolase domain, family 43"/>
    <property type="match status" value="2"/>
</dbReference>
<organism evidence="1 2">
    <name type="scientific">Dysgonomonas capnocytophagoides</name>
    <dbReference type="NCBI Taxonomy" id="45254"/>
    <lineage>
        <taxon>Bacteria</taxon>
        <taxon>Pseudomonadati</taxon>
        <taxon>Bacteroidota</taxon>
        <taxon>Bacteroidia</taxon>
        <taxon>Bacteroidales</taxon>
        <taxon>Dysgonomonadaceae</taxon>
        <taxon>Dysgonomonas</taxon>
    </lineage>
</organism>
<name>A0A4Y8L912_9BACT</name>
<dbReference type="InterPro" id="IPR050727">
    <property type="entry name" value="GH43_arabinanases"/>
</dbReference>
<dbReference type="EMBL" id="SOML01000001">
    <property type="protein sequence ID" value="TFD99063.1"/>
    <property type="molecule type" value="Genomic_DNA"/>
</dbReference>
<evidence type="ECO:0000313" key="1">
    <source>
        <dbReference type="EMBL" id="TFD99063.1"/>
    </source>
</evidence>
<protein>
    <submittedName>
        <fullName evidence="1">Beta-xylosidase</fullName>
    </submittedName>
</protein>
<dbReference type="STRING" id="1121485.GCA_000426485_00272"/>
<dbReference type="CDD" id="cd08983">
    <property type="entry name" value="GH43_Bt3655-like"/>
    <property type="match status" value="1"/>
</dbReference>
<evidence type="ECO:0000313" key="2">
    <source>
        <dbReference type="Proteomes" id="UP000297861"/>
    </source>
</evidence>
<dbReference type="SUPFAM" id="SSF75005">
    <property type="entry name" value="Arabinanase/levansucrase/invertase"/>
    <property type="match status" value="2"/>
</dbReference>
<dbReference type="Proteomes" id="UP000297861">
    <property type="component" value="Unassembled WGS sequence"/>
</dbReference>
<gene>
    <name evidence="1" type="ORF">E2605_02975</name>
</gene>
<dbReference type="OrthoDB" id="9763933at2"/>
<dbReference type="PANTHER" id="PTHR43301">
    <property type="entry name" value="ARABINAN ENDO-1,5-ALPHA-L-ARABINOSIDASE"/>
    <property type="match status" value="1"/>
</dbReference>
<comment type="caution">
    <text evidence="1">The sequence shown here is derived from an EMBL/GenBank/DDBJ whole genome shotgun (WGS) entry which is preliminary data.</text>
</comment>